<feature type="domain" description="Bacterial bifunctional deaminase-reductase C-terminal" evidence="4">
    <location>
        <begin position="34"/>
        <end position="204"/>
    </location>
</feature>
<proteinExistence type="predicted"/>
<reference evidence="6" key="1">
    <citation type="submission" date="2022-11" db="EMBL/GenBank/DDBJ databases">
        <title>Corynebacterium sp. isolated from Penguins.</title>
        <authorList>
            <person name="Sedlar K."/>
            <person name="Svec P."/>
        </authorList>
    </citation>
    <scope>NUCLEOTIDE SEQUENCE</scope>
    <source>
        <strain evidence="5">P7003</strain>
        <strain evidence="6">P7374</strain>
    </source>
</reference>
<dbReference type="EMBL" id="JAPMKV010000001">
    <property type="protein sequence ID" value="MCX7443864.1"/>
    <property type="molecule type" value="Genomic_DNA"/>
</dbReference>
<dbReference type="AlphaFoldDB" id="A0A9Q4C757"/>
<dbReference type="Pfam" id="PF01872">
    <property type="entry name" value="RibD_C"/>
    <property type="match status" value="1"/>
</dbReference>
<evidence type="ECO:0000313" key="7">
    <source>
        <dbReference type="Proteomes" id="UP001071478"/>
    </source>
</evidence>
<keyword evidence="3" id="KW-0560">Oxidoreductase</keyword>
<protein>
    <submittedName>
        <fullName evidence="6">Pyrimidine reductase family protein</fullName>
    </submittedName>
</protein>
<dbReference type="Proteomes" id="UP001081709">
    <property type="component" value="Unassembled WGS sequence"/>
</dbReference>
<accession>A0A9Q4C757</accession>
<dbReference type="PANTHER" id="PTHR38011:SF7">
    <property type="entry name" value="2,5-DIAMINO-6-RIBOSYLAMINO-4(3H)-PYRIMIDINONE 5'-PHOSPHATE REDUCTASE"/>
    <property type="match status" value="1"/>
</dbReference>
<dbReference type="Proteomes" id="UP001071478">
    <property type="component" value="Unassembled WGS sequence"/>
</dbReference>
<keyword evidence="8" id="KW-1185">Reference proteome</keyword>
<comment type="pathway">
    <text evidence="1">Cofactor biosynthesis; riboflavin biosynthesis.</text>
</comment>
<dbReference type="InterPro" id="IPR024072">
    <property type="entry name" value="DHFR-like_dom_sf"/>
</dbReference>
<dbReference type="InterPro" id="IPR002734">
    <property type="entry name" value="RibDG_C"/>
</dbReference>
<dbReference type="GO" id="GO:0008703">
    <property type="term" value="F:5-amino-6-(5-phosphoribosylamino)uracil reductase activity"/>
    <property type="evidence" value="ECO:0007669"/>
    <property type="project" value="InterPro"/>
</dbReference>
<dbReference type="NCBIfam" id="NF010663">
    <property type="entry name" value="PRK14059.1-1"/>
    <property type="match status" value="1"/>
</dbReference>
<dbReference type="EMBL" id="JAPMKU010000001">
    <property type="protein sequence ID" value="MCX7467664.1"/>
    <property type="molecule type" value="Genomic_DNA"/>
</dbReference>
<evidence type="ECO:0000313" key="6">
    <source>
        <dbReference type="EMBL" id="MCX7467664.1"/>
    </source>
</evidence>
<dbReference type="SUPFAM" id="SSF53597">
    <property type="entry name" value="Dihydrofolate reductase-like"/>
    <property type="match status" value="1"/>
</dbReference>
<evidence type="ECO:0000256" key="2">
    <source>
        <dbReference type="ARBA" id="ARBA00022857"/>
    </source>
</evidence>
<comment type="caution">
    <text evidence="6">The sequence shown here is derived from an EMBL/GenBank/DDBJ whole genome shotgun (WGS) entry which is preliminary data.</text>
</comment>
<evidence type="ECO:0000313" key="5">
    <source>
        <dbReference type="EMBL" id="MCX7443864.1"/>
    </source>
</evidence>
<dbReference type="GO" id="GO:0009231">
    <property type="term" value="P:riboflavin biosynthetic process"/>
    <property type="evidence" value="ECO:0007669"/>
    <property type="project" value="InterPro"/>
</dbReference>
<dbReference type="Gene3D" id="3.40.430.10">
    <property type="entry name" value="Dihydrofolate Reductase, subunit A"/>
    <property type="match status" value="1"/>
</dbReference>
<dbReference type="PANTHER" id="PTHR38011">
    <property type="entry name" value="DIHYDROFOLATE REDUCTASE FAMILY PROTEIN (AFU_ORTHOLOGUE AFUA_8G06820)"/>
    <property type="match status" value="1"/>
</dbReference>
<keyword evidence="2" id="KW-0521">NADP</keyword>
<evidence type="ECO:0000313" key="8">
    <source>
        <dbReference type="Proteomes" id="UP001081709"/>
    </source>
</evidence>
<evidence type="ECO:0000256" key="1">
    <source>
        <dbReference type="ARBA" id="ARBA00005104"/>
    </source>
</evidence>
<organism evidence="6 7">
    <name type="scientific">Corynebacterium pygosceleis</name>
    <dbReference type="NCBI Taxonomy" id="2800406"/>
    <lineage>
        <taxon>Bacteria</taxon>
        <taxon>Bacillati</taxon>
        <taxon>Actinomycetota</taxon>
        <taxon>Actinomycetes</taxon>
        <taxon>Mycobacteriales</taxon>
        <taxon>Corynebacteriaceae</taxon>
        <taxon>Corynebacterium</taxon>
    </lineage>
</organism>
<evidence type="ECO:0000259" key="4">
    <source>
        <dbReference type="Pfam" id="PF01872"/>
    </source>
</evidence>
<evidence type="ECO:0000256" key="3">
    <source>
        <dbReference type="ARBA" id="ARBA00023002"/>
    </source>
</evidence>
<dbReference type="RefSeq" id="WP_200255194.1">
    <property type="nucleotide sequence ID" value="NZ_JAENIQ020000002.1"/>
</dbReference>
<gene>
    <name evidence="5" type="ORF">OS125_01220</name>
    <name evidence="6" type="ORF">OS129_02025</name>
</gene>
<sequence>MHPLSGFIDPEVLIGETKATTIDEVRSISVVTLTGATSYGGNSGELGNSTDTNLLLALRRWSDVVLVGGETVRAENYGGVSVAPGYRTARLRRGQSGVPPVAVVTRSFNFSPRSRLFTEAAVGPLFLAPDASCTDPALDRARKQVISAGGVIVPTGGGTATDIVGTLRARGHHRIICEGGARLLGQLTRAGLVDVRHVTIDPSLTLPVDPPLIAPPTERGTSGPERYRLRLSDVRATEDGCVFLRYVR</sequence>
<dbReference type="InterPro" id="IPR050765">
    <property type="entry name" value="Riboflavin_Biosynth_HTPR"/>
</dbReference>
<name>A0A9Q4C757_9CORY</name>